<dbReference type="EMBL" id="CP032134">
    <property type="protein sequence ID" value="AXY58558.1"/>
    <property type="molecule type" value="Genomic_DNA"/>
</dbReference>
<feature type="chain" id="PRO_5017546122" description="SH3 domain-containing protein" evidence="1">
    <location>
        <begin position="20"/>
        <end position="119"/>
    </location>
</feature>
<accession>A0A3B7M1S8</accession>
<organism evidence="2 4">
    <name type="scientific">Acinetobacter chinensis</name>
    <dbReference type="NCBI Taxonomy" id="2004650"/>
    <lineage>
        <taxon>Bacteria</taxon>
        <taxon>Pseudomonadati</taxon>
        <taxon>Pseudomonadota</taxon>
        <taxon>Gammaproteobacteria</taxon>
        <taxon>Moraxellales</taxon>
        <taxon>Moraxellaceae</taxon>
        <taxon>Acinetobacter</taxon>
    </lineage>
</organism>
<keyword evidence="1" id="KW-0732">Signal</keyword>
<dbReference type="AlphaFoldDB" id="A0A3B7M1S8"/>
<evidence type="ECO:0000256" key="1">
    <source>
        <dbReference type="SAM" id="SignalP"/>
    </source>
</evidence>
<evidence type="ECO:0000313" key="5">
    <source>
        <dbReference type="Proteomes" id="UP001278188"/>
    </source>
</evidence>
<evidence type="ECO:0000313" key="2">
    <source>
        <dbReference type="EMBL" id="AXY58558.1"/>
    </source>
</evidence>
<evidence type="ECO:0000313" key="3">
    <source>
        <dbReference type="EMBL" id="MDV2470550.1"/>
    </source>
</evidence>
<dbReference type="Proteomes" id="UP001278188">
    <property type="component" value="Unassembled WGS sequence"/>
</dbReference>
<name>A0A3B7M1S8_9GAMM</name>
<reference evidence="2" key="2">
    <citation type="journal article" date="2019" name="J. Microbiol.">
        <title>Acinetobacter chinensis, a novel Acinetobacter species, carrying blaNDM-1, recovered from hospital sewage.</title>
        <authorList>
            <person name="Hu Y."/>
            <person name="Feng Y."/>
            <person name="Qin J."/>
            <person name="Zhang X."/>
            <person name="Zong Z."/>
        </authorList>
    </citation>
    <scope>NUCLEOTIDE SEQUENCE</scope>
    <source>
        <strain evidence="2">WCHAc010005</strain>
    </source>
</reference>
<protein>
    <recommendedName>
        <fullName evidence="6">SH3 domain-containing protein</fullName>
    </recommendedName>
</protein>
<reference evidence="3 5" key="3">
    <citation type="submission" date="2023-06" db="EMBL/GenBank/DDBJ databases">
        <title>Genomic Analysis of Acinetobacter Strains Recovered from South Australian Aquatic Samples provides Insights into the Circulation of Antibiotic Resistance determinants in the Environment.</title>
        <authorList>
            <person name="Tobin L."/>
            <person name="Jarocki V.M."/>
            <person name="Kenyon J."/>
            <person name="Drigo B."/>
            <person name="Donner E."/>
            <person name="Djordjevic S.P."/>
            <person name="Hamidian M."/>
        </authorList>
    </citation>
    <scope>NUCLEOTIDE SEQUENCE [LARGE SCALE GENOMIC DNA]</scope>
    <source>
        <strain evidence="3 5">SAAc652</strain>
    </source>
</reference>
<dbReference type="Proteomes" id="UP000263753">
    <property type="component" value="Chromosome"/>
</dbReference>
<gene>
    <name evidence="2" type="ORF">CDG60_18010</name>
    <name evidence="3" type="ORF">QR674_16360</name>
</gene>
<reference evidence="4" key="1">
    <citation type="submission" date="2018-09" db="EMBL/GenBank/DDBJ databases">
        <title>The complete genome of Acinetobacter sp. strain WCHAc010005.</title>
        <authorList>
            <person name="Hu Y."/>
            <person name="Long H."/>
            <person name="Feng Y."/>
            <person name="Zong Z."/>
        </authorList>
    </citation>
    <scope>NUCLEOTIDE SEQUENCE [LARGE SCALE GENOMIC DNA]</scope>
    <source>
        <strain evidence="4">WCHAc010005</strain>
    </source>
</reference>
<keyword evidence="5" id="KW-1185">Reference proteome</keyword>
<evidence type="ECO:0000313" key="4">
    <source>
        <dbReference type="Proteomes" id="UP000263753"/>
    </source>
</evidence>
<sequence length="119" mass="13514">MKKFILCGGLLFLTQNILAADCAKIEKIAEKKEAHLVPRWGMVVVSPQRVYFHSAPNEACKIKDLFIVKNDHVTAYTVYHDGKQDWVSVMYFSQRLGDTVQGWAKFKAFKKSGTMSSVQ</sequence>
<evidence type="ECO:0008006" key="6">
    <source>
        <dbReference type="Google" id="ProtNLM"/>
    </source>
</evidence>
<proteinExistence type="predicted"/>
<dbReference type="EMBL" id="JASVDY010000010">
    <property type="protein sequence ID" value="MDV2470550.1"/>
    <property type="molecule type" value="Genomic_DNA"/>
</dbReference>
<dbReference type="RefSeq" id="WP_087513945.1">
    <property type="nucleotide sequence ID" value="NZ_JASVDY010000010.1"/>
</dbReference>
<dbReference type="KEGG" id="achi:CDG60_18010"/>
<feature type="signal peptide" evidence="1">
    <location>
        <begin position="1"/>
        <end position="19"/>
    </location>
</feature>